<evidence type="ECO:0000256" key="4">
    <source>
        <dbReference type="ARBA" id="ARBA00047208"/>
    </source>
</evidence>
<protein>
    <recommendedName>
        <fullName evidence="4">C-deglycosylation enzyme beta subunit</fullName>
    </recommendedName>
</protein>
<evidence type="ECO:0000256" key="2">
    <source>
        <dbReference type="ARBA" id="ARBA00023277"/>
    </source>
</evidence>
<dbReference type="Pfam" id="PF19906">
    <property type="entry name" value="CGDB"/>
    <property type="match status" value="1"/>
</dbReference>
<dbReference type="RefSeq" id="WP_161169156.1">
    <property type="nucleotide sequence ID" value="NZ_JAHLOU010000005.1"/>
</dbReference>
<comment type="caution">
    <text evidence="6">The sequence shown here is derived from an EMBL/GenBank/DDBJ whole genome shotgun (WGS) entry which is preliminary data.</text>
</comment>
<evidence type="ECO:0000259" key="5">
    <source>
        <dbReference type="Pfam" id="PF19906"/>
    </source>
</evidence>
<comment type="similarity">
    <text evidence="3">Belongs to the C-glycoside deglycosidase beta subunit family.</text>
</comment>
<evidence type="ECO:0000256" key="3">
    <source>
        <dbReference type="ARBA" id="ARBA00046336"/>
    </source>
</evidence>
<dbReference type="Proteomes" id="UP001264335">
    <property type="component" value="Unassembled WGS sequence"/>
</dbReference>
<accession>A0ABD5FCE8</accession>
<dbReference type="GO" id="GO:0016829">
    <property type="term" value="F:lyase activity"/>
    <property type="evidence" value="ECO:0007669"/>
    <property type="project" value="UniProtKB-KW"/>
</dbReference>
<name>A0ABD5FCE8_ENTAV</name>
<keyword evidence="2" id="KW-0119">Carbohydrate metabolism</keyword>
<feature type="domain" description="C-glycoside deglycosidase beta subunit" evidence="5">
    <location>
        <begin position="12"/>
        <end position="119"/>
    </location>
</feature>
<evidence type="ECO:0000313" key="6">
    <source>
        <dbReference type="EMBL" id="MDT2515408.1"/>
    </source>
</evidence>
<sequence>MAFAMKMRFVDVITDDTLKNNYVNGEKAGYQFEIRLGYYRGHFLSAIDAFEVSVDGEKVADQDLRFCINGKEFAPRQLKECFTEFWRLTEPATIKVIKKGGLAEGMHHLNVHLMLRVPYMQIGPGHQFMPLDSGQEKELKLVDEGAV</sequence>
<dbReference type="AlphaFoldDB" id="A0ABD5FCE8"/>
<reference evidence="6 7" key="1">
    <citation type="submission" date="2023-03" db="EMBL/GenBank/DDBJ databases">
        <authorList>
            <person name="Shen W."/>
            <person name="Cai J."/>
        </authorList>
    </citation>
    <scope>NUCLEOTIDE SEQUENCE [LARGE SCALE GENOMIC DNA]</scope>
    <source>
        <strain evidence="6 7">Y2</strain>
    </source>
</reference>
<keyword evidence="1" id="KW-0456">Lyase</keyword>
<gene>
    <name evidence="6" type="ORF">P7D79_14375</name>
</gene>
<evidence type="ECO:0000313" key="7">
    <source>
        <dbReference type="Proteomes" id="UP001264335"/>
    </source>
</evidence>
<proteinExistence type="inferred from homology"/>
<evidence type="ECO:0000256" key="1">
    <source>
        <dbReference type="ARBA" id="ARBA00023239"/>
    </source>
</evidence>
<dbReference type="EMBL" id="JARPWY010000043">
    <property type="protein sequence ID" value="MDT2515408.1"/>
    <property type="molecule type" value="Genomic_DNA"/>
</dbReference>
<dbReference type="InterPro" id="IPR045959">
    <property type="entry name" value="CGDB"/>
</dbReference>
<organism evidence="6 7">
    <name type="scientific">Enterococcus avium</name>
    <name type="common">Streptococcus avium</name>
    <dbReference type="NCBI Taxonomy" id="33945"/>
    <lineage>
        <taxon>Bacteria</taxon>
        <taxon>Bacillati</taxon>
        <taxon>Bacillota</taxon>
        <taxon>Bacilli</taxon>
        <taxon>Lactobacillales</taxon>
        <taxon>Enterococcaceae</taxon>
        <taxon>Enterococcus</taxon>
    </lineage>
</organism>